<accession>A0ABT5LUV9</accession>
<feature type="non-terminal residue" evidence="1">
    <location>
        <position position="1"/>
    </location>
</feature>
<keyword evidence="2" id="KW-1185">Reference proteome</keyword>
<dbReference type="EMBL" id="JAQRFN010000023">
    <property type="protein sequence ID" value="MDC9598198.1"/>
    <property type="molecule type" value="Genomic_DNA"/>
</dbReference>
<reference evidence="1 2" key="1">
    <citation type="submission" date="2023-02" db="EMBL/GenBank/DDBJ databases">
        <title>Entomopathogenic bacteria.</title>
        <authorList>
            <person name="Machado R.A."/>
        </authorList>
    </citation>
    <scope>NUCLEOTIDE SEQUENCE [LARGE SCALE GENOMIC DNA]</scope>
    <source>
        <strain evidence="1 2">XENO-2</strain>
    </source>
</reference>
<dbReference type="RefSeq" id="WP_273576713.1">
    <property type="nucleotide sequence ID" value="NZ_JAQRFN010000023.1"/>
</dbReference>
<organism evidence="1 2">
    <name type="scientific">Xenorhabdus anantnagensis</name>
    <dbReference type="NCBI Taxonomy" id="3025875"/>
    <lineage>
        <taxon>Bacteria</taxon>
        <taxon>Pseudomonadati</taxon>
        <taxon>Pseudomonadota</taxon>
        <taxon>Gammaproteobacteria</taxon>
        <taxon>Enterobacterales</taxon>
        <taxon>Morganellaceae</taxon>
        <taxon>Xenorhabdus</taxon>
    </lineage>
</organism>
<gene>
    <name evidence="1" type="ORF">PSI14_15405</name>
</gene>
<proteinExistence type="predicted"/>
<dbReference type="Proteomes" id="UP001220225">
    <property type="component" value="Unassembled WGS sequence"/>
</dbReference>
<name>A0ABT5LUV9_9GAMM</name>
<comment type="caution">
    <text evidence="1">The sequence shown here is derived from an EMBL/GenBank/DDBJ whole genome shotgun (WGS) entry which is preliminary data.</text>
</comment>
<sequence>NREVLPGCEAAYLTRFASEVKRLFSLFLRCPPRRVSAQRRSVVAHYREFYGCGNSFFEKNYRLINYTAKPLFIPSYIHNYPQSNILMKFIEHHANVFVTISKEKSPSIFFRLF</sequence>
<evidence type="ECO:0000313" key="2">
    <source>
        <dbReference type="Proteomes" id="UP001220225"/>
    </source>
</evidence>
<protein>
    <submittedName>
        <fullName evidence="1">Uncharacterized protein</fullName>
    </submittedName>
</protein>
<evidence type="ECO:0000313" key="1">
    <source>
        <dbReference type="EMBL" id="MDC9598198.1"/>
    </source>
</evidence>